<dbReference type="AlphaFoldDB" id="A0A645JAS8"/>
<organism evidence="2">
    <name type="scientific">bioreactor metagenome</name>
    <dbReference type="NCBI Taxonomy" id="1076179"/>
    <lineage>
        <taxon>unclassified sequences</taxon>
        <taxon>metagenomes</taxon>
        <taxon>ecological metagenomes</taxon>
    </lineage>
</organism>
<proteinExistence type="predicted"/>
<keyword evidence="1" id="KW-1133">Transmembrane helix</keyword>
<comment type="caution">
    <text evidence="2">The sequence shown here is derived from an EMBL/GenBank/DDBJ whole genome shotgun (WGS) entry which is preliminary data.</text>
</comment>
<sequence length="114" mass="12743">MEPRTLIKSRRGGTVDLPLWTNHLGWTIGFLIAGPVMLGLFEWLRRRAARRRSSPELIRRDRASGNRRLVLRCLKNAAPDEFVEVVNTALVPFLNDAMNLPPGTDASGIAVLPE</sequence>
<feature type="transmembrane region" description="Helical" evidence="1">
    <location>
        <begin position="24"/>
        <end position="44"/>
    </location>
</feature>
<gene>
    <name evidence="2" type="ORF">SDC9_208235</name>
</gene>
<dbReference type="EMBL" id="VSSQ01135860">
    <property type="protein sequence ID" value="MPN60507.1"/>
    <property type="molecule type" value="Genomic_DNA"/>
</dbReference>
<evidence type="ECO:0000313" key="2">
    <source>
        <dbReference type="EMBL" id="MPN60507.1"/>
    </source>
</evidence>
<protein>
    <submittedName>
        <fullName evidence="2">Uncharacterized protein</fullName>
    </submittedName>
</protein>
<evidence type="ECO:0000256" key="1">
    <source>
        <dbReference type="SAM" id="Phobius"/>
    </source>
</evidence>
<accession>A0A645JAS8</accession>
<reference evidence="2" key="1">
    <citation type="submission" date="2019-08" db="EMBL/GenBank/DDBJ databases">
        <authorList>
            <person name="Kucharzyk K."/>
            <person name="Murdoch R.W."/>
            <person name="Higgins S."/>
            <person name="Loffler F."/>
        </authorList>
    </citation>
    <scope>NUCLEOTIDE SEQUENCE</scope>
</reference>
<keyword evidence="1" id="KW-0812">Transmembrane</keyword>
<keyword evidence="1" id="KW-0472">Membrane</keyword>
<name>A0A645JAS8_9ZZZZ</name>